<dbReference type="Gene3D" id="2.60.120.10">
    <property type="entry name" value="Jelly Rolls"/>
    <property type="match status" value="1"/>
</dbReference>
<dbReference type="AlphaFoldDB" id="A0A2W7N2I3"/>
<dbReference type="InterPro" id="IPR008894">
    <property type="entry name" value="QdtA_cupin_dom"/>
</dbReference>
<dbReference type="SUPFAM" id="SSF51182">
    <property type="entry name" value="RmlC-like cupins"/>
    <property type="match status" value="1"/>
</dbReference>
<accession>A0A2W7N2I3</accession>
<reference evidence="2 3" key="1">
    <citation type="submission" date="2018-06" db="EMBL/GenBank/DDBJ databases">
        <title>Genomic Encyclopedia of Archaeal and Bacterial Type Strains, Phase II (KMG-II): from individual species to whole genera.</title>
        <authorList>
            <person name="Goeker M."/>
        </authorList>
    </citation>
    <scope>NUCLEOTIDE SEQUENCE [LARGE SCALE GENOMIC DNA]</scope>
    <source>
        <strain evidence="2 3">DSM 6779</strain>
    </source>
</reference>
<dbReference type="InterPro" id="IPR011051">
    <property type="entry name" value="RmlC_Cupin_sf"/>
</dbReference>
<evidence type="ECO:0000313" key="3">
    <source>
        <dbReference type="Proteomes" id="UP000249239"/>
    </source>
</evidence>
<keyword evidence="3" id="KW-1185">Reference proteome</keyword>
<dbReference type="InterPro" id="IPR014710">
    <property type="entry name" value="RmlC-like_jellyroll"/>
</dbReference>
<comment type="caution">
    <text evidence="2">The sequence shown here is derived from an EMBL/GenBank/DDBJ whole genome shotgun (WGS) entry which is preliminary data.</text>
</comment>
<dbReference type="EMBL" id="QKZK01000021">
    <property type="protein sequence ID" value="PZX14270.1"/>
    <property type="molecule type" value="Genomic_DNA"/>
</dbReference>
<dbReference type="CDD" id="cd20292">
    <property type="entry name" value="cupin_QdtA-like"/>
    <property type="match status" value="1"/>
</dbReference>
<organism evidence="2 3">
    <name type="scientific">Breznakibacter xylanolyticus</name>
    <dbReference type="NCBI Taxonomy" id="990"/>
    <lineage>
        <taxon>Bacteria</taxon>
        <taxon>Pseudomonadati</taxon>
        <taxon>Bacteroidota</taxon>
        <taxon>Bacteroidia</taxon>
        <taxon>Marinilabiliales</taxon>
        <taxon>Marinilabiliaceae</taxon>
        <taxon>Breznakibacter</taxon>
    </lineage>
</organism>
<gene>
    <name evidence="2" type="ORF">LX69_02450</name>
</gene>
<evidence type="ECO:0000259" key="1">
    <source>
        <dbReference type="Pfam" id="PF05523"/>
    </source>
</evidence>
<proteinExistence type="predicted"/>
<evidence type="ECO:0000313" key="2">
    <source>
        <dbReference type="EMBL" id="PZX14270.1"/>
    </source>
</evidence>
<protein>
    <submittedName>
        <fullName evidence="2">WxcM-like protein</fullName>
    </submittedName>
</protein>
<sequence>MNTKVYDCCLVHLPKVHNRAGNITTLENNVNVPFDVKRVYYLYDVPGGADRGGHSHIELQQFIVALSGAFDVLIDDGVNKKVVHLDRPYFGLHIVPGIWRELINFSSGAVCLVLASHPYSEADYIRTYDKFKQLRGFS</sequence>
<dbReference type="Proteomes" id="UP000249239">
    <property type="component" value="Unassembled WGS sequence"/>
</dbReference>
<dbReference type="RefSeq" id="WP_111446305.1">
    <property type="nucleotide sequence ID" value="NZ_QKZK01000021.1"/>
</dbReference>
<dbReference type="Pfam" id="PF05523">
    <property type="entry name" value="FdtA"/>
    <property type="match status" value="1"/>
</dbReference>
<name>A0A2W7N2I3_9BACT</name>
<feature type="domain" description="Sugar 3,4-ketoisomerase QdtA cupin" evidence="1">
    <location>
        <begin position="7"/>
        <end position="134"/>
    </location>
</feature>
<dbReference type="OrthoDB" id="9795513at2"/>